<feature type="region of interest" description="Disordered" evidence="1">
    <location>
        <begin position="520"/>
        <end position="599"/>
    </location>
</feature>
<feature type="transmembrane region" description="Helical" evidence="2">
    <location>
        <begin position="695"/>
        <end position="714"/>
    </location>
</feature>
<proteinExistence type="predicted"/>
<dbReference type="Pfam" id="PF11204">
    <property type="entry name" value="DUF2985"/>
    <property type="match status" value="1"/>
</dbReference>
<feature type="compositionally biased region" description="Low complexity" evidence="1">
    <location>
        <begin position="285"/>
        <end position="296"/>
    </location>
</feature>
<feature type="region of interest" description="Disordered" evidence="1">
    <location>
        <begin position="785"/>
        <end position="867"/>
    </location>
</feature>
<evidence type="ECO:0000256" key="1">
    <source>
        <dbReference type="SAM" id="MobiDB-lite"/>
    </source>
</evidence>
<dbReference type="EMBL" id="KZ819668">
    <property type="protein sequence ID" value="PWN27322.1"/>
    <property type="molecule type" value="Genomic_DNA"/>
</dbReference>
<reference evidence="3 4" key="1">
    <citation type="journal article" date="2018" name="Mol. Biol. Evol.">
        <title>Broad Genomic Sampling Reveals a Smut Pathogenic Ancestry of the Fungal Clade Ustilaginomycotina.</title>
        <authorList>
            <person name="Kijpornyongpan T."/>
            <person name="Mondo S.J."/>
            <person name="Barry K."/>
            <person name="Sandor L."/>
            <person name="Lee J."/>
            <person name="Lipzen A."/>
            <person name="Pangilinan J."/>
            <person name="LaButti K."/>
            <person name="Hainaut M."/>
            <person name="Henrissat B."/>
            <person name="Grigoriev I.V."/>
            <person name="Spatafora J.W."/>
            <person name="Aime M.C."/>
        </authorList>
    </citation>
    <scope>NUCLEOTIDE SEQUENCE [LARGE SCALE GENOMIC DNA]</scope>
    <source>
        <strain evidence="3 4">MCA 5214</strain>
    </source>
</reference>
<keyword evidence="2" id="KW-1133">Transmembrane helix</keyword>
<dbReference type="OrthoDB" id="3365211at2759"/>
<evidence type="ECO:0008006" key="5">
    <source>
        <dbReference type="Google" id="ProtNLM"/>
    </source>
</evidence>
<feature type="transmembrane region" description="Helical" evidence="2">
    <location>
        <begin position="734"/>
        <end position="755"/>
    </location>
</feature>
<organism evidence="3 4">
    <name type="scientific">Jaminaea rosea</name>
    <dbReference type="NCBI Taxonomy" id="1569628"/>
    <lineage>
        <taxon>Eukaryota</taxon>
        <taxon>Fungi</taxon>
        <taxon>Dikarya</taxon>
        <taxon>Basidiomycota</taxon>
        <taxon>Ustilaginomycotina</taxon>
        <taxon>Exobasidiomycetes</taxon>
        <taxon>Microstromatales</taxon>
        <taxon>Microstromatales incertae sedis</taxon>
        <taxon>Jaminaea</taxon>
    </lineage>
</organism>
<feature type="region of interest" description="Disordered" evidence="1">
    <location>
        <begin position="1"/>
        <end position="185"/>
    </location>
</feature>
<protein>
    <recommendedName>
        <fullName evidence="5">Integral membrane protein</fullName>
    </recommendedName>
</protein>
<feature type="compositionally biased region" description="Low complexity" evidence="1">
    <location>
        <begin position="626"/>
        <end position="638"/>
    </location>
</feature>
<sequence>MAPPHPSSSSPSPSQQQQQQQSAFSSGVRLKKRDAPSTPRREIDALELQAVQSTASHDEADDNQRRPPSPPPRGSSLLERLVKEDRGARATNAPQSQPPMPSAARTRTRELDVLPEADTPPTSPPNEQQRHGSALGTSQRPAYRKQPSVKGPGDETVVRAATSKPPSPTRQRSHQQSRDDESFLGSMMRRARSNTASSLRPASRTQDHYDEDEAGRLALEEQHHDEESDHHDDGVVDYLDVVDPEVGVINHMSNIQSSIFLPSLSSLYDKRITHQLPQLGRRTSRASAAGTSGATAMEEGRAVSPTAGRRGSVPGGTAAVEAAPTLTKPPSMMRRASDAAMSIYKRKPAQAPQHIEPWEDMDEYQRHELDRHVEHLLSRPQKFRRGWRGFLIWARTPIGFIMLCYGLAITGWGIAICLFIFHWSTVTDPHERRLWIEYCDQVLCALFAAVGLGFAPFRAVDTYRMIHIAHYHHLSWRRRRQFNLPELNDPNDLPRPKGYNEAFPKPEERVMHLIAEEDDHHHEHNAGRDRGGSSSSSTNTTDSSCVPPPRPASASPTKRFAPPAANLPQAISNAKAVDSQTKRRWWRPWTTQREKEERQHAIEAAAKAVEEAPPVSDALRRLHSKNQGQNGGAAAATTRPGTLERNASIMSEIVKEKEEVVVLTPEEQAKLSHHQRKFHKSHGYYRFHQTATHRAFPLNLMIVIVCLLDCHSLLQGFLGGVTWGIRYEHRPTALTASLISCSLSCNAVAGLIIYLGGRRTKKREEVERRLRIAMEEEAYKRIQDGVPLPHDHSRNQGGPHVNPLYKSAAPAPTALQQDRSRPSPIMEEATPSVTDNSSFSRPGSSRFQTTPATTPAMGSDTKLRAFT</sequence>
<feature type="region of interest" description="Disordered" evidence="1">
    <location>
        <begin position="624"/>
        <end position="644"/>
    </location>
</feature>
<evidence type="ECO:0000256" key="2">
    <source>
        <dbReference type="SAM" id="Phobius"/>
    </source>
</evidence>
<feature type="compositionally biased region" description="Basic and acidic residues" evidence="1">
    <location>
        <begin position="33"/>
        <end position="44"/>
    </location>
</feature>
<feature type="compositionally biased region" description="Low complexity" evidence="1">
    <location>
        <begin position="533"/>
        <end position="544"/>
    </location>
</feature>
<feature type="compositionally biased region" description="Basic and acidic residues" evidence="1">
    <location>
        <begin position="520"/>
        <end position="531"/>
    </location>
</feature>
<dbReference type="AlphaFoldDB" id="A0A316UPU1"/>
<keyword evidence="2" id="KW-0472">Membrane</keyword>
<dbReference type="GeneID" id="37031024"/>
<accession>A0A316UPU1</accession>
<keyword evidence="4" id="KW-1185">Reference proteome</keyword>
<evidence type="ECO:0000313" key="4">
    <source>
        <dbReference type="Proteomes" id="UP000245884"/>
    </source>
</evidence>
<feature type="region of interest" description="Disordered" evidence="1">
    <location>
        <begin position="279"/>
        <end position="317"/>
    </location>
</feature>
<keyword evidence="2" id="KW-0812">Transmembrane</keyword>
<feature type="transmembrane region" description="Helical" evidence="2">
    <location>
        <begin position="398"/>
        <end position="423"/>
    </location>
</feature>
<dbReference type="STRING" id="1569628.A0A316UPU1"/>
<dbReference type="PANTHER" id="PTHR35872">
    <property type="entry name" value="INTEGRAL MEMBRANE PROTEIN (AFU_ORTHOLOGUE AFUA_5G07110)"/>
    <property type="match status" value="1"/>
</dbReference>
<feature type="compositionally biased region" description="Polar residues" evidence="1">
    <location>
        <begin position="831"/>
        <end position="853"/>
    </location>
</feature>
<feature type="compositionally biased region" description="Basic and acidic residues" evidence="1">
    <location>
        <begin position="56"/>
        <end position="65"/>
    </location>
</feature>
<gene>
    <name evidence="3" type="ORF">BDZ90DRAFT_279683</name>
</gene>
<dbReference type="Proteomes" id="UP000245884">
    <property type="component" value="Unassembled WGS sequence"/>
</dbReference>
<name>A0A316UPU1_9BASI</name>
<evidence type="ECO:0000313" key="3">
    <source>
        <dbReference type="EMBL" id="PWN27322.1"/>
    </source>
</evidence>
<feature type="compositionally biased region" description="Low complexity" evidence="1">
    <location>
        <begin position="7"/>
        <end position="22"/>
    </location>
</feature>
<dbReference type="RefSeq" id="XP_025361934.1">
    <property type="nucleotide sequence ID" value="XM_025509201.1"/>
</dbReference>
<dbReference type="InterPro" id="IPR021369">
    <property type="entry name" value="DUF2985"/>
</dbReference>
<dbReference type="PANTHER" id="PTHR35872:SF2">
    <property type="entry name" value="INTEGRAL MEMBRANE PROTEIN (AFU_ORTHOLOGUE AFUA_5G07110)"/>
    <property type="match status" value="1"/>
</dbReference>
<feature type="compositionally biased region" description="Basic and acidic residues" evidence="1">
    <location>
        <begin position="785"/>
        <end position="794"/>
    </location>
</feature>